<accession>A0A9K3LPV0</accession>
<dbReference type="EMBL" id="JAGRRH010000009">
    <property type="protein sequence ID" value="KAG7364381.1"/>
    <property type="molecule type" value="Genomic_DNA"/>
</dbReference>
<sequence>MALESFLSSSTSSEEDNSLTHTVLHHRTLDLKPRDLIQTMVLISSSYSELDAKSPLLFRRLVHSQLLSEAQEVPIVTPSSLPKADSLQAVSSLRAMPAAPSLGSKRRERTGIYFNNREVAADLHSSQVRYDVPYTSKVSKVPLGKPLPIPPQLQLSPHFRESLSCTMTQEINATCANRTVSQFAIVEPSTYLEKDHSEEEKPKKRTRRFENQMTPLHKRNLSNDEQVFVEVALALSSCKNTSLPYKQGEETTSC</sequence>
<reference evidence="2" key="2">
    <citation type="submission" date="2021-04" db="EMBL/GenBank/DDBJ databases">
        <authorList>
            <person name="Podell S."/>
        </authorList>
    </citation>
    <scope>NUCLEOTIDE SEQUENCE</scope>
    <source>
        <strain evidence="2">Hildebrandi</strain>
    </source>
</reference>
<comment type="caution">
    <text evidence="2">The sequence shown here is derived from an EMBL/GenBank/DDBJ whole genome shotgun (WGS) entry which is preliminary data.</text>
</comment>
<feature type="region of interest" description="Disordered" evidence="1">
    <location>
        <begin position="191"/>
        <end position="213"/>
    </location>
</feature>
<name>A0A9K3LPV0_9STRA</name>
<evidence type="ECO:0000313" key="3">
    <source>
        <dbReference type="Proteomes" id="UP000693970"/>
    </source>
</evidence>
<gene>
    <name evidence="2" type="ORF">IV203_037583</name>
</gene>
<evidence type="ECO:0000313" key="2">
    <source>
        <dbReference type="EMBL" id="KAG7364381.1"/>
    </source>
</evidence>
<reference evidence="2" key="1">
    <citation type="journal article" date="2021" name="Sci. Rep.">
        <title>Diploid genomic architecture of Nitzschia inconspicua, an elite biomass production diatom.</title>
        <authorList>
            <person name="Oliver A."/>
            <person name="Podell S."/>
            <person name="Pinowska A."/>
            <person name="Traller J.C."/>
            <person name="Smith S.R."/>
            <person name="McClure R."/>
            <person name="Beliaev A."/>
            <person name="Bohutskyi P."/>
            <person name="Hill E.A."/>
            <person name="Rabines A."/>
            <person name="Zheng H."/>
            <person name="Allen L.Z."/>
            <person name="Kuo A."/>
            <person name="Grigoriev I.V."/>
            <person name="Allen A.E."/>
            <person name="Hazlebeck D."/>
            <person name="Allen E.E."/>
        </authorList>
    </citation>
    <scope>NUCLEOTIDE SEQUENCE</scope>
    <source>
        <strain evidence="2">Hildebrandi</strain>
    </source>
</reference>
<protein>
    <submittedName>
        <fullName evidence="2">Uncharacterized protein</fullName>
    </submittedName>
</protein>
<organism evidence="2 3">
    <name type="scientific">Nitzschia inconspicua</name>
    <dbReference type="NCBI Taxonomy" id="303405"/>
    <lineage>
        <taxon>Eukaryota</taxon>
        <taxon>Sar</taxon>
        <taxon>Stramenopiles</taxon>
        <taxon>Ochrophyta</taxon>
        <taxon>Bacillariophyta</taxon>
        <taxon>Bacillariophyceae</taxon>
        <taxon>Bacillariophycidae</taxon>
        <taxon>Bacillariales</taxon>
        <taxon>Bacillariaceae</taxon>
        <taxon>Nitzschia</taxon>
    </lineage>
</organism>
<dbReference type="Proteomes" id="UP000693970">
    <property type="component" value="Unassembled WGS sequence"/>
</dbReference>
<evidence type="ECO:0000256" key="1">
    <source>
        <dbReference type="SAM" id="MobiDB-lite"/>
    </source>
</evidence>
<proteinExistence type="predicted"/>
<keyword evidence="3" id="KW-1185">Reference proteome</keyword>
<feature type="compositionally biased region" description="Basic and acidic residues" evidence="1">
    <location>
        <begin position="192"/>
        <end position="202"/>
    </location>
</feature>
<dbReference type="AlphaFoldDB" id="A0A9K3LPV0"/>